<evidence type="ECO:0008006" key="3">
    <source>
        <dbReference type="Google" id="ProtNLM"/>
    </source>
</evidence>
<feature type="transmembrane region" description="Helical" evidence="1">
    <location>
        <begin position="77"/>
        <end position="100"/>
    </location>
</feature>
<name>A0A0F9ME91_9ZZZZ</name>
<reference evidence="2" key="1">
    <citation type="journal article" date="2015" name="Nature">
        <title>Complex archaea that bridge the gap between prokaryotes and eukaryotes.</title>
        <authorList>
            <person name="Spang A."/>
            <person name="Saw J.H."/>
            <person name="Jorgensen S.L."/>
            <person name="Zaremba-Niedzwiedzka K."/>
            <person name="Martijn J."/>
            <person name="Lind A.E."/>
            <person name="van Eijk R."/>
            <person name="Schleper C."/>
            <person name="Guy L."/>
            <person name="Ettema T.J."/>
        </authorList>
    </citation>
    <scope>NUCLEOTIDE SEQUENCE</scope>
</reference>
<comment type="caution">
    <text evidence="2">The sequence shown here is derived from an EMBL/GenBank/DDBJ whole genome shotgun (WGS) entry which is preliminary data.</text>
</comment>
<feature type="transmembrane region" description="Helical" evidence="1">
    <location>
        <begin position="121"/>
        <end position="142"/>
    </location>
</feature>
<evidence type="ECO:0000256" key="1">
    <source>
        <dbReference type="SAM" id="Phobius"/>
    </source>
</evidence>
<sequence>MAEGTIKVILDPDTRKLDRALKGKRVGVGGGETPTQKKQQKESTILTGLTKRVLATVAGIALVITALDFIIKPLAALLTAILTLLFLPLLPIMVPVFKVLAKLIPQIAKFSQKASNIIQKLVDFFTGTTLGKFLINPFGFLIDFLKKGAGVLLNIGQFLIDNFIVPGFLFLIDVGKRIWTSILRPAWEFLSDIGSRIWNEIIKPGFSFLLNVGQRAWNLMKSGFNFVKDALRRAANAIITAVNRIPFVNIPKLAGGGIVTRPTLAVVGEKGPEAIIPLNQARGFGGNITININNPIVREERDLKKLADQVSRIFAKNKLRGFAPSF</sequence>
<gene>
    <name evidence="2" type="ORF">LCGC14_1166040</name>
</gene>
<feature type="transmembrane region" description="Helical" evidence="1">
    <location>
        <begin position="148"/>
        <end position="172"/>
    </location>
</feature>
<dbReference type="EMBL" id="LAZR01005723">
    <property type="protein sequence ID" value="KKM97646.1"/>
    <property type="molecule type" value="Genomic_DNA"/>
</dbReference>
<keyword evidence="1" id="KW-0472">Membrane</keyword>
<dbReference type="AlphaFoldDB" id="A0A0F9ME91"/>
<evidence type="ECO:0000313" key="2">
    <source>
        <dbReference type="EMBL" id="KKM97646.1"/>
    </source>
</evidence>
<feature type="transmembrane region" description="Helical" evidence="1">
    <location>
        <begin position="53"/>
        <end position="71"/>
    </location>
</feature>
<keyword evidence="1" id="KW-1133">Transmembrane helix</keyword>
<proteinExistence type="predicted"/>
<organism evidence="2">
    <name type="scientific">marine sediment metagenome</name>
    <dbReference type="NCBI Taxonomy" id="412755"/>
    <lineage>
        <taxon>unclassified sequences</taxon>
        <taxon>metagenomes</taxon>
        <taxon>ecological metagenomes</taxon>
    </lineage>
</organism>
<keyword evidence="1" id="KW-0812">Transmembrane</keyword>
<accession>A0A0F9ME91</accession>
<protein>
    <recommendedName>
        <fullName evidence="3">Phage tail tape measure protein domain-containing protein</fullName>
    </recommendedName>
</protein>